<dbReference type="Pfam" id="PF05699">
    <property type="entry name" value="Dimer_Tnp_hAT"/>
    <property type="match status" value="1"/>
</dbReference>
<proteinExistence type="predicted"/>
<reference evidence="3" key="1">
    <citation type="submission" date="2022-11" db="UniProtKB">
        <authorList>
            <consortium name="WormBaseParasite"/>
        </authorList>
    </citation>
    <scope>IDENTIFICATION</scope>
</reference>
<feature type="domain" description="HAT C-terminal dimerisation" evidence="1">
    <location>
        <begin position="433"/>
        <end position="508"/>
    </location>
</feature>
<evidence type="ECO:0000313" key="3">
    <source>
        <dbReference type="WBParaSite" id="PSU_v2.g21272.t1"/>
    </source>
</evidence>
<accession>A0A914YUV6</accession>
<organism evidence="2 3">
    <name type="scientific">Panagrolaimus superbus</name>
    <dbReference type="NCBI Taxonomy" id="310955"/>
    <lineage>
        <taxon>Eukaryota</taxon>
        <taxon>Metazoa</taxon>
        <taxon>Ecdysozoa</taxon>
        <taxon>Nematoda</taxon>
        <taxon>Chromadorea</taxon>
        <taxon>Rhabditida</taxon>
        <taxon>Tylenchina</taxon>
        <taxon>Panagrolaimomorpha</taxon>
        <taxon>Panagrolaimoidea</taxon>
        <taxon>Panagrolaimidae</taxon>
        <taxon>Panagrolaimus</taxon>
    </lineage>
</organism>
<dbReference type="AlphaFoldDB" id="A0A914YUV6"/>
<sequence length="513" mass="58525">MQNGLSTNELKEITSFSGRFALNSGLSFYRIEGAAYKRLCKKTKTVKVEDLTFGRRAVKGAAMKISDDQVRTLKPFLRQAGESGEICFSVDHGKRMNDYLSIVAHYCLEEENGWRMVARPIAFLRVKPEEKDAETIMKQVQEVCLDMGITRFGLSQCGVVSDEGSSIVKALKGNFKHDSRCICHQCCTVVLHIFQPYKKNSLTEAELEQLKISNNLLDACKKLTSLARNHKSEFQLIKKPRQFVNTRFLSSLWVLEDVFNAYDEILQMNQTRTDLKAETEEAINLVLASKKKLEFLINLLKPVASAVTQFEAETYPTIQFVALFWNEQIQVAKSLKVMFDAFQKAIGSAYLEALTRKKKNLTEYHYVATLLYPPSKRMLKFSQDEKERAITSLETICIDYEPPPNENNNTGNVSAFSSMFDDQVLIQDNFGNELKRYQESPEIFDTKEDLLNWWFIRQKQYPRISKAAKKVLSMPPSSTAPERSFSHSKMLITDQRSLLDAETVSGLMLGGDF</sequence>
<keyword evidence="2" id="KW-1185">Reference proteome</keyword>
<dbReference type="Proteomes" id="UP000887577">
    <property type="component" value="Unplaced"/>
</dbReference>
<dbReference type="InterPro" id="IPR008906">
    <property type="entry name" value="HATC_C_dom"/>
</dbReference>
<dbReference type="PANTHER" id="PTHR37432:SF1">
    <property type="entry name" value="HAT C-TERMINAL DIMERISATION DOMAIN-CONTAINING PROTEIN-RELATED"/>
    <property type="match status" value="1"/>
</dbReference>
<dbReference type="WBParaSite" id="PSU_v2.g21272.t1">
    <property type="protein sequence ID" value="PSU_v2.g21272.t1"/>
    <property type="gene ID" value="PSU_v2.g21272"/>
</dbReference>
<dbReference type="SUPFAM" id="SSF53098">
    <property type="entry name" value="Ribonuclease H-like"/>
    <property type="match status" value="1"/>
</dbReference>
<name>A0A914YUV6_9BILA</name>
<dbReference type="InterPro" id="IPR012337">
    <property type="entry name" value="RNaseH-like_sf"/>
</dbReference>
<dbReference type="GO" id="GO:0046983">
    <property type="term" value="F:protein dimerization activity"/>
    <property type="evidence" value="ECO:0007669"/>
    <property type="project" value="InterPro"/>
</dbReference>
<evidence type="ECO:0000313" key="2">
    <source>
        <dbReference type="Proteomes" id="UP000887577"/>
    </source>
</evidence>
<evidence type="ECO:0000259" key="1">
    <source>
        <dbReference type="Pfam" id="PF05699"/>
    </source>
</evidence>
<protein>
    <submittedName>
        <fullName evidence="3">HAT C-terminal dimerisation domain-containing protein</fullName>
    </submittedName>
</protein>
<dbReference type="PANTHER" id="PTHR37432">
    <property type="entry name" value="PROTEIN CBG21304"/>
    <property type="match status" value="1"/>
</dbReference>